<organism evidence="9 10">
    <name type="scientific">Mucilaginibacter humi</name>
    <dbReference type="NCBI Taxonomy" id="2732510"/>
    <lineage>
        <taxon>Bacteria</taxon>
        <taxon>Pseudomonadati</taxon>
        <taxon>Bacteroidota</taxon>
        <taxon>Sphingobacteriia</taxon>
        <taxon>Sphingobacteriales</taxon>
        <taxon>Sphingobacteriaceae</taxon>
        <taxon>Mucilaginibacter</taxon>
    </lineage>
</organism>
<dbReference type="Gene3D" id="2.70.150.10">
    <property type="entry name" value="Calcium-transporting ATPase, cytoplasmic transduction domain A"/>
    <property type="match status" value="1"/>
</dbReference>
<dbReference type="InterPro" id="IPR036412">
    <property type="entry name" value="HAD-like_sf"/>
</dbReference>
<dbReference type="InterPro" id="IPR008250">
    <property type="entry name" value="ATPase_P-typ_transduc_dom_A_sf"/>
</dbReference>
<dbReference type="PROSITE" id="PS00154">
    <property type="entry name" value="ATPASE_E1_E2"/>
    <property type="match status" value="1"/>
</dbReference>
<dbReference type="Pfam" id="PF13246">
    <property type="entry name" value="Cation_ATPase"/>
    <property type="match status" value="1"/>
</dbReference>
<evidence type="ECO:0000256" key="3">
    <source>
        <dbReference type="ARBA" id="ARBA00022475"/>
    </source>
</evidence>
<accession>A0ABX1W5R9</accession>
<dbReference type="InterPro" id="IPR001757">
    <property type="entry name" value="P_typ_ATPase"/>
</dbReference>
<dbReference type="InterPro" id="IPR050510">
    <property type="entry name" value="Cation_transp_ATPase_P-type"/>
</dbReference>
<evidence type="ECO:0000256" key="5">
    <source>
        <dbReference type="ARBA" id="ARBA00022989"/>
    </source>
</evidence>
<evidence type="ECO:0000313" key="9">
    <source>
        <dbReference type="EMBL" id="NNU33397.1"/>
    </source>
</evidence>
<dbReference type="RefSeq" id="WP_175269094.1">
    <property type="nucleotide sequence ID" value="NZ_JABFCR010000009.1"/>
</dbReference>
<dbReference type="InterPro" id="IPR023214">
    <property type="entry name" value="HAD_sf"/>
</dbReference>
<name>A0ABX1W5R9_9SPHI</name>
<feature type="transmembrane region" description="Helical" evidence="7">
    <location>
        <begin position="134"/>
        <end position="152"/>
    </location>
</feature>
<reference evidence="9 10" key="1">
    <citation type="submission" date="2020-05" db="EMBL/GenBank/DDBJ databases">
        <authorList>
            <person name="Khan S.A."/>
            <person name="Jeon C.O."/>
            <person name="Chun B.H."/>
        </authorList>
    </citation>
    <scope>NUCLEOTIDE SEQUENCE [LARGE SCALE GENOMIC DNA]</scope>
    <source>
        <strain evidence="9 10">S1162</strain>
    </source>
</reference>
<dbReference type="SUPFAM" id="SSF81653">
    <property type="entry name" value="Calcium ATPase, transduction domain A"/>
    <property type="match status" value="1"/>
</dbReference>
<evidence type="ECO:0000313" key="10">
    <source>
        <dbReference type="Proteomes" id="UP000566071"/>
    </source>
</evidence>
<gene>
    <name evidence="9" type="ORF">HK413_03115</name>
</gene>
<feature type="domain" description="P-type ATPase A" evidence="8">
    <location>
        <begin position="4"/>
        <end position="114"/>
    </location>
</feature>
<sequence>MEVITAKVVREGKTRSVSAEELVPGDLVVLESGDIIPADGRLMMVNRFQCDESSLTGESLPCDKGTSPLSADTFLGDQKNMVFKGAAAINGHAMMIVTGIAANTQLGKITALVESTGDTLTPLDKKLNALSRKLIWITLAMTAVFAISAWLQGKALLTIIETSIALAVAAIPEGLPIVATVALSYGMLLMARRNAIVKHLQAVETLGSTGVILTDKTGTLTENKITIDSLSFPEESVKVRIENNLLKFPNGAIRHSSVNFEQLLRAGALCNNAEGGNGDPVEVSLLQMAFAAGLDKATLQKQYRRIAEVPFSSEIMMMGTLHKGPSGYVITAKGSVERLLEKCDRFQSGDRIESLTNDSRNAILTRSEKMAASGLRVLAFAYRAEEVLPAEDYLHELVYVGMACFLDPPRTDIKGAILNCRAAGIKIVMITGDHPQTALNIARKVGLIDDQDKAVLTGKELPPAGLLTPAWRQRILNTAIFARPPPSKNWKLRMYTNMGAILWP</sequence>
<comment type="similarity">
    <text evidence="2">Belongs to the cation transport ATPase (P-type) (TC 3.A.3) family. Type IIA subfamily.</text>
</comment>
<dbReference type="Proteomes" id="UP000566071">
    <property type="component" value="Unassembled WGS sequence"/>
</dbReference>
<dbReference type="InterPro" id="IPR023299">
    <property type="entry name" value="ATPase_P-typ_cyto_dom_N"/>
</dbReference>
<dbReference type="SUPFAM" id="SSF56784">
    <property type="entry name" value="HAD-like"/>
    <property type="match status" value="1"/>
</dbReference>
<keyword evidence="5 7" id="KW-1133">Transmembrane helix</keyword>
<dbReference type="EMBL" id="JABFCR010000009">
    <property type="protein sequence ID" value="NNU33397.1"/>
    <property type="molecule type" value="Genomic_DNA"/>
</dbReference>
<keyword evidence="3" id="KW-1003">Cell membrane</keyword>
<evidence type="ECO:0000259" key="8">
    <source>
        <dbReference type="Pfam" id="PF00122"/>
    </source>
</evidence>
<dbReference type="PRINTS" id="PR00119">
    <property type="entry name" value="CATATPASE"/>
</dbReference>
<evidence type="ECO:0000256" key="4">
    <source>
        <dbReference type="ARBA" id="ARBA00022692"/>
    </source>
</evidence>
<comment type="subcellular location">
    <subcellularLocation>
        <location evidence="1">Cell membrane</location>
        <topology evidence="1">Multi-pass membrane protein</topology>
    </subcellularLocation>
</comment>
<feature type="transmembrane region" description="Helical" evidence="7">
    <location>
        <begin position="164"/>
        <end position="188"/>
    </location>
</feature>
<evidence type="ECO:0000256" key="6">
    <source>
        <dbReference type="ARBA" id="ARBA00023136"/>
    </source>
</evidence>
<dbReference type="NCBIfam" id="TIGR01494">
    <property type="entry name" value="ATPase_P-type"/>
    <property type="match status" value="1"/>
</dbReference>
<evidence type="ECO:0000256" key="7">
    <source>
        <dbReference type="SAM" id="Phobius"/>
    </source>
</evidence>
<proteinExistence type="inferred from homology"/>
<evidence type="ECO:0000256" key="2">
    <source>
        <dbReference type="ARBA" id="ARBA00005675"/>
    </source>
</evidence>
<dbReference type="InterPro" id="IPR018303">
    <property type="entry name" value="ATPase_P-typ_P_site"/>
</dbReference>
<dbReference type="Gene3D" id="3.40.1110.10">
    <property type="entry name" value="Calcium-transporting ATPase, cytoplasmic domain N"/>
    <property type="match status" value="1"/>
</dbReference>
<dbReference type="PANTHER" id="PTHR43294:SF21">
    <property type="entry name" value="CATION TRANSPORTING ATPASE"/>
    <property type="match status" value="1"/>
</dbReference>
<comment type="caution">
    <text evidence="9">The sequence shown here is derived from an EMBL/GenBank/DDBJ whole genome shotgun (WGS) entry which is preliminary data.</text>
</comment>
<dbReference type="Gene3D" id="1.20.1110.10">
    <property type="entry name" value="Calcium-transporting ATPase, transmembrane domain"/>
    <property type="match status" value="1"/>
</dbReference>
<evidence type="ECO:0000256" key="1">
    <source>
        <dbReference type="ARBA" id="ARBA00004651"/>
    </source>
</evidence>
<dbReference type="SUPFAM" id="SSF81665">
    <property type="entry name" value="Calcium ATPase, transmembrane domain M"/>
    <property type="match status" value="1"/>
</dbReference>
<dbReference type="PANTHER" id="PTHR43294">
    <property type="entry name" value="SODIUM/POTASSIUM-TRANSPORTING ATPASE SUBUNIT ALPHA"/>
    <property type="match status" value="1"/>
</dbReference>
<dbReference type="Pfam" id="PF00122">
    <property type="entry name" value="E1-E2_ATPase"/>
    <property type="match status" value="1"/>
</dbReference>
<dbReference type="Gene3D" id="3.40.50.1000">
    <property type="entry name" value="HAD superfamily/HAD-like"/>
    <property type="match status" value="1"/>
</dbReference>
<keyword evidence="10" id="KW-1185">Reference proteome</keyword>
<keyword evidence="6 7" id="KW-0472">Membrane</keyword>
<dbReference type="InterPro" id="IPR023298">
    <property type="entry name" value="ATPase_P-typ_TM_dom_sf"/>
</dbReference>
<keyword evidence="4 7" id="KW-0812">Transmembrane</keyword>
<protein>
    <submittedName>
        <fullName evidence="9">HAD-IC family P-type ATPase</fullName>
    </submittedName>
</protein>
<dbReference type="SUPFAM" id="SSF81660">
    <property type="entry name" value="Metal cation-transporting ATPase, ATP-binding domain N"/>
    <property type="match status" value="1"/>
</dbReference>
<dbReference type="InterPro" id="IPR059000">
    <property type="entry name" value="ATPase_P-type_domA"/>
</dbReference>